<dbReference type="EMBL" id="CAJHJT010000034">
    <property type="protein sequence ID" value="CAD7005148.1"/>
    <property type="molecule type" value="Genomic_DNA"/>
</dbReference>
<feature type="region of interest" description="Disordered" evidence="1">
    <location>
        <begin position="1"/>
        <end position="62"/>
    </location>
</feature>
<feature type="compositionally biased region" description="Low complexity" evidence="1">
    <location>
        <begin position="47"/>
        <end position="61"/>
    </location>
</feature>
<evidence type="ECO:0000256" key="1">
    <source>
        <dbReference type="SAM" id="MobiDB-lite"/>
    </source>
</evidence>
<accession>A0A811V3N4</accession>
<protein>
    <submittedName>
        <fullName evidence="2">(Mediterranean fruit fly) hypothetical protein</fullName>
    </submittedName>
</protein>
<reference evidence="2" key="1">
    <citation type="submission" date="2020-11" db="EMBL/GenBank/DDBJ databases">
        <authorList>
            <person name="Whitehead M."/>
        </authorList>
    </citation>
    <scope>NUCLEOTIDE SEQUENCE</scope>
    <source>
        <strain evidence="2">EGII</strain>
    </source>
</reference>
<proteinExistence type="predicted"/>
<comment type="caution">
    <text evidence="2">The sequence shown here is derived from an EMBL/GenBank/DDBJ whole genome shotgun (WGS) entry which is preliminary data.</text>
</comment>
<sequence>MNKSKQKWAGRTKQQKKKKKNEGQCKKKSGECSNDGEHKPRRPNAVTTKTLTKTTTTAITANPHQLIPNKASTKRKTKKFCCQQLESLTLDCIWQPTGPHRASDHRSQQSGGHSAADKYLCHHLHGVEVVYTSASSVQLIAQLKSEESASQPVSQPVSQTGFHEVGMWYVVLSIECGLRTG</sequence>
<keyword evidence="3" id="KW-1185">Reference proteome</keyword>
<name>A0A811V3N4_CERCA</name>
<dbReference type="Proteomes" id="UP000606786">
    <property type="component" value="Unassembled WGS sequence"/>
</dbReference>
<feature type="compositionally biased region" description="Basic residues" evidence="1">
    <location>
        <begin position="1"/>
        <end position="20"/>
    </location>
</feature>
<dbReference type="AlphaFoldDB" id="A0A811V3N4"/>
<feature type="compositionally biased region" description="Basic and acidic residues" evidence="1">
    <location>
        <begin position="21"/>
        <end position="38"/>
    </location>
</feature>
<evidence type="ECO:0000313" key="2">
    <source>
        <dbReference type="EMBL" id="CAD7005148.1"/>
    </source>
</evidence>
<gene>
    <name evidence="2" type="ORF">CCAP1982_LOCUS13509</name>
</gene>
<organism evidence="2 3">
    <name type="scientific">Ceratitis capitata</name>
    <name type="common">Mediterranean fruit fly</name>
    <name type="synonym">Tephritis capitata</name>
    <dbReference type="NCBI Taxonomy" id="7213"/>
    <lineage>
        <taxon>Eukaryota</taxon>
        <taxon>Metazoa</taxon>
        <taxon>Ecdysozoa</taxon>
        <taxon>Arthropoda</taxon>
        <taxon>Hexapoda</taxon>
        <taxon>Insecta</taxon>
        <taxon>Pterygota</taxon>
        <taxon>Neoptera</taxon>
        <taxon>Endopterygota</taxon>
        <taxon>Diptera</taxon>
        <taxon>Brachycera</taxon>
        <taxon>Muscomorpha</taxon>
        <taxon>Tephritoidea</taxon>
        <taxon>Tephritidae</taxon>
        <taxon>Ceratitis</taxon>
        <taxon>Ceratitis</taxon>
    </lineage>
</organism>
<evidence type="ECO:0000313" key="3">
    <source>
        <dbReference type="Proteomes" id="UP000606786"/>
    </source>
</evidence>